<dbReference type="GO" id="GO:0016491">
    <property type="term" value="F:oxidoreductase activity"/>
    <property type="evidence" value="ECO:0007669"/>
    <property type="project" value="TreeGrafter"/>
</dbReference>
<dbReference type="PANTHER" id="PTHR12463">
    <property type="entry name" value="OXYGENASE-RELATED"/>
    <property type="match status" value="1"/>
</dbReference>
<dbReference type="GO" id="GO:0032451">
    <property type="term" value="F:demethylase activity"/>
    <property type="evidence" value="ECO:0007669"/>
    <property type="project" value="TreeGrafter"/>
</dbReference>
<dbReference type="Proteomes" id="UP000297280">
    <property type="component" value="Unassembled WGS sequence"/>
</dbReference>
<comment type="caution">
    <text evidence="3">The sequence shown here is derived from an EMBL/GenBank/DDBJ whole genome shotgun (WGS) entry which is preliminary data.</text>
</comment>
<dbReference type="GO" id="GO:0070988">
    <property type="term" value="P:demethylation"/>
    <property type="evidence" value="ECO:0007669"/>
    <property type="project" value="InterPro"/>
</dbReference>
<dbReference type="InterPro" id="IPR027450">
    <property type="entry name" value="AlkB-like"/>
</dbReference>
<dbReference type="SUPFAM" id="SSF51197">
    <property type="entry name" value="Clavaminate synthase-like"/>
    <property type="match status" value="1"/>
</dbReference>
<dbReference type="STRING" id="87229.A0A4Z1KRC2"/>
<accession>A0A4Z1KRC2</accession>
<dbReference type="AlphaFoldDB" id="A0A4Z1KRC2"/>
<feature type="compositionally biased region" description="Basic and acidic residues" evidence="1">
    <location>
        <begin position="259"/>
        <end position="292"/>
    </location>
</feature>
<feature type="region of interest" description="Disordered" evidence="1">
    <location>
        <begin position="259"/>
        <end position="300"/>
    </location>
</feature>
<proteinExistence type="predicted"/>
<dbReference type="InterPro" id="IPR032857">
    <property type="entry name" value="ALKBH4"/>
</dbReference>
<evidence type="ECO:0000313" key="4">
    <source>
        <dbReference type="Proteomes" id="UP000297280"/>
    </source>
</evidence>
<name>A0A4Z1KRC2_9HELO</name>
<sequence length="300" mass="34593">MGSTNPSSTPTPTPDAQNPSIQHWQNGLVLYSNFITPQEESEIISSIQKDDRWCGIGKRQTMHYGAHFDYTTFCASETWTDVPDWMEKLVGRLPFKGEGEGRVDQFTVQYYPPGTGIPPHVDTHSAFGEYLYSLSLGSAVPMGFKRCGGNEERKMRRPKRSLGEVSGDVRRKADEDGEEKWEVWLRERSLLVMRGEARYGFVHGIRGRKFDVDGEGEGANVKRRRGGRWSITMRSVKRGKEMGCECAFPGVCDARIREEREREEREREEREREEREREKEKEREREIRKDGECIPAVPPK</sequence>
<keyword evidence="4" id="KW-1185">Reference proteome</keyword>
<evidence type="ECO:0000259" key="2">
    <source>
        <dbReference type="PROSITE" id="PS51471"/>
    </source>
</evidence>
<evidence type="ECO:0000256" key="1">
    <source>
        <dbReference type="SAM" id="MobiDB-lite"/>
    </source>
</evidence>
<gene>
    <name evidence="3" type="ORF">BPOR_0503g00040</name>
</gene>
<evidence type="ECO:0000313" key="3">
    <source>
        <dbReference type="EMBL" id="TGO84449.1"/>
    </source>
</evidence>
<feature type="domain" description="Fe2OG dioxygenase" evidence="2">
    <location>
        <begin position="102"/>
        <end position="237"/>
    </location>
</feature>
<organism evidence="3 4">
    <name type="scientific">Botrytis porri</name>
    <dbReference type="NCBI Taxonomy" id="87229"/>
    <lineage>
        <taxon>Eukaryota</taxon>
        <taxon>Fungi</taxon>
        <taxon>Dikarya</taxon>
        <taxon>Ascomycota</taxon>
        <taxon>Pezizomycotina</taxon>
        <taxon>Leotiomycetes</taxon>
        <taxon>Helotiales</taxon>
        <taxon>Sclerotiniaceae</taxon>
        <taxon>Botrytis</taxon>
    </lineage>
</organism>
<feature type="region of interest" description="Disordered" evidence="1">
    <location>
        <begin position="1"/>
        <end position="20"/>
    </location>
</feature>
<dbReference type="PANTHER" id="PTHR12463:SF1">
    <property type="entry name" value="2-OXOGLUTARATE AND FE-DEPENDENT OXYGENASE FAMILY PROTEIN"/>
    <property type="match status" value="1"/>
</dbReference>
<protein>
    <recommendedName>
        <fullName evidence="2">Fe2OG dioxygenase domain-containing protein</fullName>
    </recommendedName>
</protein>
<dbReference type="PROSITE" id="PS51471">
    <property type="entry name" value="FE2OG_OXY"/>
    <property type="match status" value="1"/>
</dbReference>
<dbReference type="InterPro" id="IPR005123">
    <property type="entry name" value="Oxoglu/Fe-dep_dioxygenase_dom"/>
</dbReference>
<reference evidence="3 4" key="1">
    <citation type="submission" date="2017-12" db="EMBL/GenBank/DDBJ databases">
        <title>Comparative genomics of Botrytis spp.</title>
        <authorList>
            <person name="Valero-Jimenez C.A."/>
            <person name="Tapia P."/>
            <person name="Veloso J."/>
            <person name="Silva-Moreno E."/>
            <person name="Staats M."/>
            <person name="Valdes J.H."/>
            <person name="Van Kan J.A.L."/>
        </authorList>
    </citation>
    <scope>NUCLEOTIDE SEQUENCE [LARGE SCALE GENOMIC DNA]</scope>
    <source>
        <strain evidence="3 4">MUCL3349</strain>
    </source>
</reference>
<dbReference type="InterPro" id="IPR037151">
    <property type="entry name" value="AlkB-like_sf"/>
</dbReference>
<feature type="compositionally biased region" description="Low complexity" evidence="1">
    <location>
        <begin position="1"/>
        <end position="10"/>
    </location>
</feature>
<dbReference type="EMBL" id="PQXO01000502">
    <property type="protein sequence ID" value="TGO84449.1"/>
    <property type="molecule type" value="Genomic_DNA"/>
</dbReference>
<dbReference type="Pfam" id="PF13532">
    <property type="entry name" value="2OG-FeII_Oxy_2"/>
    <property type="match status" value="1"/>
</dbReference>
<dbReference type="Gene3D" id="2.60.120.590">
    <property type="entry name" value="Alpha-ketoglutarate-dependent dioxygenase AlkB-like"/>
    <property type="match status" value="1"/>
</dbReference>